<dbReference type="InterPro" id="IPR016143">
    <property type="entry name" value="Citrate_synth-like_sm_a-sub"/>
</dbReference>
<dbReference type="Gene3D" id="1.10.580.10">
    <property type="entry name" value="Citrate Synthase, domain 1"/>
    <property type="match status" value="1"/>
</dbReference>
<keyword evidence="6" id="KW-0012">Acyltransferase</keyword>
<dbReference type="GO" id="GO:0036440">
    <property type="term" value="F:citrate synthase activity"/>
    <property type="evidence" value="ECO:0007669"/>
    <property type="project" value="UniProtKB-EC"/>
</dbReference>
<dbReference type="Gene3D" id="1.10.230.10">
    <property type="entry name" value="Cytochrome P450-Terp, domain 2"/>
    <property type="match status" value="1"/>
</dbReference>
<evidence type="ECO:0000259" key="5">
    <source>
        <dbReference type="PROSITE" id="PS50937"/>
    </source>
</evidence>
<comment type="pathway">
    <text evidence="1">Carbohydrate metabolism; tricarboxylic acid cycle.</text>
</comment>
<dbReference type="PROSITE" id="PS50937">
    <property type="entry name" value="HTH_MERR_2"/>
    <property type="match status" value="1"/>
</dbReference>
<name>A0A6J4R3E9_9ACTN</name>
<evidence type="ECO:0000256" key="4">
    <source>
        <dbReference type="ARBA" id="ARBA00022679"/>
    </source>
</evidence>
<dbReference type="GO" id="GO:0005829">
    <property type="term" value="C:cytosol"/>
    <property type="evidence" value="ECO:0007669"/>
    <property type="project" value="TreeGrafter"/>
</dbReference>
<dbReference type="InterPro" id="IPR036969">
    <property type="entry name" value="Citrate_synthase_sf"/>
</dbReference>
<gene>
    <name evidence="6" type="ORF">AVDCRST_MAG28-2844</name>
</gene>
<comment type="similarity">
    <text evidence="2">Belongs to the citrate synthase family.</text>
</comment>
<accession>A0A6J4R3E9</accession>
<dbReference type="AlphaFoldDB" id="A0A6J4R3E9"/>
<dbReference type="Pfam" id="PF00285">
    <property type="entry name" value="Citrate_synt"/>
    <property type="match status" value="1"/>
</dbReference>
<evidence type="ECO:0000256" key="2">
    <source>
        <dbReference type="ARBA" id="ARBA00010566"/>
    </source>
</evidence>
<evidence type="ECO:0000313" key="6">
    <source>
        <dbReference type="EMBL" id="CAA9458909.1"/>
    </source>
</evidence>
<dbReference type="GO" id="GO:0006099">
    <property type="term" value="P:tricarboxylic acid cycle"/>
    <property type="evidence" value="ECO:0007669"/>
    <property type="project" value="UniProtKB-UniPathway"/>
</dbReference>
<dbReference type="EMBL" id="CADCVE010000066">
    <property type="protein sequence ID" value="CAA9458909.1"/>
    <property type="molecule type" value="Genomic_DNA"/>
</dbReference>
<reference evidence="6" key="1">
    <citation type="submission" date="2020-02" db="EMBL/GenBank/DDBJ databases">
        <authorList>
            <person name="Meier V. D."/>
        </authorList>
    </citation>
    <scope>NUCLEOTIDE SEQUENCE</scope>
    <source>
        <strain evidence="6">AVDCRST_MAG28</strain>
    </source>
</reference>
<dbReference type="InterPro" id="IPR016142">
    <property type="entry name" value="Citrate_synth-like_lrg_a-sub"/>
</dbReference>
<evidence type="ECO:0000256" key="1">
    <source>
        <dbReference type="ARBA" id="ARBA00005163"/>
    </source>
</evidence>
<keyword evidence="4 6" id="KW-0808">Transferase</keyword>
<evidence type="ECO:0000256" key="3">
    <source>
        <dbReference type="ARBA" id="ARBA00012972"/>
    </source>
</evidence>
<dbReference type="SUPFAM" id="SSF48256">
    <property type="entry name" value="Citrate synthase"/>
    <property type="match status" value="1"/>
</dbReference>
<organism evidence="6">
    <name type="scientific">uncultured Rubrobacteraceae bacterium</name>
    <dbReference type="NCBI Taxonomy" id="349277"/>
    <lineage>
        <taxon>Bacteria</taxon>
        <taxon>Bacillati</taxon>
        <taxon>Actinomycetota</taxon>
        <taxon>Rubrobacteria</taxon>
        <taxon>Rubrobacterales</taxon>
        <taxon>Rubrobacteraceae</taxon>
        <taxon>environmental samples</taxon>
    </lineage>
</organism>
<dbReference type="UniPathway" id="UPA00223"/>
<dbReference type="PANTHER" id="PTHR11739">
    <property type="entry name" value="CITRATE SYNTHASE"/>
    <property type="match status" value="1"/>
</dbReference>
<dbReference type="Gene3D" id="1.10.1660.10">
    <property type="match status" value="1"/>
</dbReference>
<protein>
    <recommendedName>
        <fullName evidence="3">citrate synthase (unknown stereospecificity)</fullName>
        <ecNumber evidence="3">2.3.3.16</ecNumber>
    </recommendedName>
</protein>
<dbReference type="PRINTS" id="PR00143">
    <property type="entry name" value="CITRTSNTHASE"/>
</dbReference>
<dbReference type="GO" id="GO:0003677">
    <property type="term" value="F:DNA binding"/>
    <property type="evidence" value="ECO:0007669"/>
    <property type="project" value="InterPro"/>
</dbReference>
<proteinExistence type="inferred from homology"/>
<dbReference type="Pfam" id="PF13411">
    <property type="entry name" value="MerR_1"/>
    <property type="match status" value="1"/>
</dbReference>
<feature type="domain" description="HTH merR-type" evidence="5">
    <location>
        <begin position="6"/>
        <end position="56"/>
    </location>
</feature>
<dbReference type="InterPro" id="IPR002020">
    <property type="entry name" value="Citrate_synthase"/>
</dbReference>
<dbReference type="GO" id="GO:0005975">
    <property type="term" value="P:carbohydrate metabolic process"/>
    <property type="evidence" value="ECO:0007669"/>
    <property type="project" value="TreeGrafter"/>
</dbReference>
<dbReference type="InterPro" id="IPR000551">
    <property type="entry name" value="MerR-type_HTH_dom"/>
</dbReference>
<dbReference type="CDD" id="cd06102">
    <property type="entry name" value="citrate_synt_like_2"/>
    <property type="match status" value="1"/>
</dbReference>
<dbReference type="EC" id="2.3.3.16" evidence="3"/>
<sequence>MTRGRYLSAREAAGELGISVQTLYAYVSRGLVRSEAGEGKKRNRRYRAEDVRKLKERAEQRREPGKVAEGALYWGAPVMESGITLISDGRLYYRGRDVMELATGGSIEETAALIWTGELADVRGIFGVEPFVFSPRYEIVRESVTGISPVEAFQILIPLAAIEDFAAYDLRPRAVARTGARILRSMAATAAGAVVAGESVAETLQLGWMPEEPGGVDLLNAALVLCADHELNVSTFTARCVASSEATPYGVVAAGLSAMQGAKHGGQTELVETFLREVEALGDARTAIAARLKRGESVPGFGHSLYPDGDPRGAGLLRLTAAARPRSPAVALSTAVASEALDLIEERPTVDFGLVTLARALGLPPGTAIALFAMGRTVGWIGHAIEQYGSDLLIRPRARYTGKQPADPPPQS</sequence>
<dbReference type="PANTHER" id="PTHR11739:SF4">
    <property type="entry name" value="CITRATE SYNTHASE, PEROXISOMAL"/>
    <property type="match status" value="1"/>
</dbReference>
<dbReference type="GO" id="GO:0006355">
    <property type="term" value="P:regulation of DNA-templated transcription"/>
    <property type="evidence" value="ECO:0007669"/>
    <property type="project" value="InterPro"/>
</dbReference>